<feature type="compositionally biased region" description="Low complexity" evidence="6">
    <location>
        <begin position="264"/>
        <end position="301"/>
    </location>
</feature>
<evidence type="ECO:0000256" key="2">
    <source>
        <dbReference type="ARBA" id="ARBA00023015"/>
    </source>
</evidence>
<keyword evidence="5" id="KW-0539">Nucleus</keyword>
<dbReference type="CDD" id="cd18943">
    <property type="entry name" value="bHLH_E-protein_E47-like"/>
    <property type="match status" value="1"/>
</dbReference>
<feature type="compositionally biased region" description="Low complexity" evidence="6">
    <location>
        <begin position="221"/>
        <end position="240"/>
    </location>
</feature>
<dbReference type="Proteomes" id="UP000285301">
    <property type="component" value="Unassembled WGS sequence"/>
</dbReference>
<feature type="region of interest" description="Disordered" evidence="6">
    <location>
        <begin position="1"/>
        <end position="124"/>
    </location>
</feature>
<evidence type="ECO:0000256" key="5">
    <source>
        <dbReference type="ARBA" id="ARBA00023242"/>
    </source>
</evidence>
<dbReference type="InterPro" id="IPR011598">
    <property type="entry name" value="bHLH_dom"/>
</dbReference>
<dbReference type="Gene3D" id="4.10.280.10">
    <property type="entry name" value="Helix-loop-helix DNA-binding domain"/>
    <property type="match status" value="1"/>
</dbReference>
<comment type="subcellular location">
    <subcellularLocation>
        <location evidence="1">Nucleus</location>
    </subcellularLocation>
</comment>
<gene>
    <name evidence="8" type="ORF">B4U79_04145</name>
</gene>
<dbReference type="GO" id="GO:0046983">
    <property type="term" value="F:protein dimerization activity"/>
    <property type="evidence" value="ECO:0007669"/>
    <property type="project" value="InterPro"/>
</dbReference>
<feature type="compositionally biased region" description="Polar residues" evidence="6">
    <location>
        <begin position="412"/>
        <end position="431"/>
    </location>
</feature>
<feature type="region of interest" description="Disordered" evidence="6">
    <location>
        <begin position="259"/>
        <end position="305"/>
    </location>
</feature>
<keyword evidence="2" id="KW-0805">Transcription regulation</keyword>
<comment type="caution">
    <text evidence="8">The sequence shown here is derived from an EMBL/GenBank/DDBJ whole genome shotgun (WGS) entry which is preliminary data.</text>
</comment>
<evidence type="ECO:0000256" key="6">
    <source>
        <dbReference type="SAM" id="MobiDB-lite"/>
    </source>
</evidence>
<dbReference type="AlphaFoldDB" id="A0A443R9N7"/>
<feature type="compositionally biased region" description="Polar residues" evidence="6">
    <location>
        <begin position="110"/>
        <end position="124"/>
    </location>
</feature>
<dbReference type="Pfam" id="PF00010">
    <property type="entry name" value="HLH"/>
    <property type="match status" value="1"/>
</dbReference>
<sequence>MPFNHAMPYQQSPHGQESATDVLLGPSPGHQSLGPLQGGAPNDSSYYPSGPPYCDTSSSTRVKRKRGDVLDSDDPLGVDWTAYATTDAAAADPVGGPNPYDPSDTRTIFAPSNGNAPNSSQNKSLYANEPYASYLDGSEPWNGSQSATYNPFTTATGSIPSGLPGGPQSAAMMGAAPPPYIHEAIYDSSILSSLPPMSSFRGGHPPPPPAVGYHHSAGSDQTTAGTPSSGPSLPSLGAQPAGDTLGKALASIYTNSATPGAEHGSSSYSGSAGSTPVSSPPSWSRVSTTTTFAASTDSPSTHLHTLQSAPVEDRLEEAIHILRDHAEQHSRGIMEERLDDAINILKTHAETPNFSHLTQLECHVPSPSSSEAGQSVSGAIRGTMTPVSTQPSSVPQRDETATNSTSIAATTGKKSTSSRSLPNTTANSGSLKASKRSRSRYNSSSGDEDDPPEVKAEREKERRQANNARERIRVRDINEAFKELGRMCMIHLKQDKAQTKLNILHQAVEVITSLESQVRERNMNPKTACLKRREEEKSEEAGSNKYSPLHHGHIGPPSGAIAPNGGVSSNLTGLGLDASRLTSIVSQSHPN</sequence>
<dbReference type="PANTHER" id="PTHR11793:SF13">
    <property type="entry name" value="PROTEIN DAUGHTERLESS"/>
    <property type="match status" value="1"/>
</dbReference>
<dbReference type="GO" id="GO:0000981">
    <property type="term" value="F:DNA-binding transcription factor activity, RNA polymerase II-specific"/>
    <property type="evidence" value="ECO:0007669"/>
    <property type="project" value="TreeGrafter"/>
</dbReference>
<feature type="region of interest" description="Disordered" evidence="6">
    <location>
        <begin position="197"/>
        <end position="241"/>
    </location>
</feature>
<evidence type="ECO:0000313" key="8">
    <source>
        <dbReference type="EMBL" id="RWS11979.1"/>
    </source>
</evidence>
<feature type="compositionally biased region" description="Basic and acidic residues" evidence="6">
    <location>
        <begin position="531"/>
        <end position="542"/>
    </location>
</feature>
<keyword evidence="3" id="KW-0238">DNA-binding</keyword>
<feature type="compositionally biased region" description="Polar residues" evidence="6">
    <location>
        <begin position="9"/>
        <end position="19"/>
    </location>
</feature>
<feature type="compositionally biased region" description="Basic and acidic residues" evidence="6">
    <location>
        <begin position="452"/>
        <end position="467"/>
    </location>
</feature>
<dbReference type="OrthoDB" id="10034090at2759"/>
<evidence type="ECO:0000256" key="3">
    <source>
        <dbReference type="ARBA" id="ARBA00023125"/>
    </source>
</evidence>
<dbReference type="STRING" id="1965070.A0A443R9N7"/>
<feature type="region of interest" description="Disordered" evidence="6">
    <location>
        <begin position="530"/>
        <end position="573"/>
    </location>
</feature>
<organism evidence="8 9">
    <name type="scientific">Dinothrombium tinctorium</name>
    <dbReference type="NCBI Taxonomy" id="1965070"/>
    <lineage>
        <taxon>Eukaryota</taxon>
        <taxon>Metazoa</taxon>
        <taxon>Ecdysozoa</taxon>
        <taxon>Arthropoda</taxon>
        <taxon>Chelicerata</taxon>
        <taxon>Arachnida</taxon>
        <taxon>Acari</taxon>
        <taxon>Acariformes</taxon>
        <taxon>Trombidiformes</taxon>
        <taxon>Prostigmata</taxon>
        <taxon>Anystina</taxon>
        <taxon>Parasitengona</taxon>
        <taxon>Trombidioidea</taxon>
        <taxon>Trombidiidae</taxon>
        <taxon>Dinothrombium</taxon>
    </lineage>
</organism>
<keyword evidence="9" id="KW-1185">Reference proteome</keyword>
<feature type="compositionally biased region" description="Polar residues" evidence="6">
    <location>
        <begin position="385"/>
        <end position="395"/>
    </location>
</feature>
<feature type="compositionally biased region" description="Low complexity" evidence="6">
    <location>
        <begin position="79"/>
        <end position="92"/>
    </location>
</feature>
<dbReference type="GO" id="GO:0005667">
    <property type="term" value="C:transcription regulator complex"/>
    <property type="evidence" value="ECO:0007669"/>
    <property type="project" value="TreeGrafter"/>
</dbReference>
<evidence type="ECO:0000313" key="9">
    <source>
        <dbReference type="Proteomes" id="UP000285301"/>
    </source>
</evidence>
<dbReference type="EMBL" id="NCKU01001500">
    <property type="protein sequence ID" value="RWS11979.1"/>
    <property type="molecule type" value="Genomic_DNA"/>
</dbReference>
<accession>A0A443R9N7</accession>
<dbReference type="PANTHER" id="PTHR11793">
    <property type="entry name" value="BASIC HELIX-LOOP-HELIX TRANSCRIPTION FACTOR"/>
    <property type="match status" value="1"/>
</dbReference>
<dbReference type="FunFam" id="4.10.280.10:FF:000001">
    <property type="entry name" value="Putative transcription factor 12"/>
    <property type="match status" value="1"/>
</dbReference>
<proteinExistence type="predicted"/>
<feature type="region of interest" description="Disordered" evidence="6">
    <location>
        <begin position="381"/>
        <end position="467"/>
    </location>
</feature>
<dbReference type="InterPro" id="IPR036638">
    <property type="entry name" value="HLH_DNA-bd_sf"/>
</dbReference>
<evidence type="ECO:0000256" key="4">
    <source>
        <dbReference type="ARBA" id="ARBA00023163"/>
    </source>
</evidence>
<dbReference type="GO" id="GO:0000978">
    <property type="term" value="F:RNA polymerase II cis-regulatory region sequence-specific DNA binding"/>
    <property type="evidence" value="ECO:0007669"/>
    <property type="project" value="TreeGrafter"/>
</dbReference>
<dbReference type="InterPro" id="IPR051098">
    <property type="entry name" value="NeuroDiff_E-box_TFs"/>
</dbReference>
<dbReference type="SUPFAM" id="SSF47459">
    <property type="entry name" value="HLH, helix-loop-helix DNA-binding domain"/>
    <property type="match status" value="1"/>
</dbReference>
<protein>
    <submittedName>
        <fullName evidence="8">Transcription factor 12-like isoform X4</fullName>
    </submittedName>
</protein>
<evidence type="ECO:0000259" key="7">
    <source>
        <dbReference type="PROSITE" id="PS50888"/>
    </source>
</evidence>
<keyword evidence="4" id="KW-0804">Transcription</keyword>
<feature type="domain" description="BHLH" evidence="7">
    <location>
        <begin position="461"/>
        <end position="514"/>
    </location>
</feature>
<name>A0A443R9N7_9ACAR</name>
<dbReference type="PROSITE" id="PS50888">
    <property type="entry name" value="BHLH"/>
    <property type="match status" value="1"/>
</dbReference>
<reference evidence="8 9" key="1">
    <citation type="journal article" date="2018" name="Gigascience">
        <title>Genomes of trombidid mites reveal novel predicted allergens and laterally-transferred genes associated with secondary metabolism.</title>
        <authorList>
            <person name="Dong X."/>
            <person name="Chaisiri K."/>
            <person name="Xia D."/>
            <person name="Armstrong S.D."/>
            <person name="Fang Y."/>
            <person name="Donnelly M.J."/>
            <person name="Kadowaki T."/>
            <person name="McGarry J.W."/>
            <person name="Darby A.C."/>
            <person name="Makepeace B.L."/>
        </authorList>
    </citation>
    <scope>NUCLEOTIDE SEQUENCE [LARGE SCALE GENOMIC DNA]</scope>
    <source>
        <strain evidence="8">UoL-WK</strain>
    </source>
</reference>
<feature type="compositionally biased region" description="Low complexity" evidence="6">
    <location>
        <begin position="401"/>
        <end position="411"/>
    </location>
</feature>
<dbReference type="GO" id="GO:0005634">
    <property type="term" value="C:nucleus"/>
    <property type="evidence" value="ECO:0007669"/>
    <property type="project" value="UniProtKB-SubCell"/>
</dbReference>
<evidence type="ECO:0000256" key="1">
    <source>
        <dbReference type="ARBA" id="ARBA00004123"/>
    </source>
</evidence>
<dbReference type="GO" id="GO:0000785">
    <property type="term" value="C:chromatin"/>
    <property type="evidence" value="ECO:0007669"/>
    <property type="project" value="TreeGrafter"/>
</dbReference>
<dbReference type="SMART" id="SM00353">
    <property type="entry name" value="HLH"/>
    <property type="match status" value="1"/>
</dbReference>